<comment type="caution">
    <text evidence="2">The sequence shown here is derived from an EMBL/GenBank/DDBJ whole genome shotgun (WGS) entry which is preliminary data.</text>
</comment>
<evidence type="ECO:0000313" key="3">
    <source>
        <dbReference type="Proteomes" id="UP001243364"/>
    </source>
</evidence>
<proteinExistence type="predicted"/>
<gene>
    <name evidence="2" type="ORF">QFZ56_007627</name>
</gene>
<sequence>MRNDAIKGALRLLATAVTAAGLLVTFTGTAHASGGTFSGRTANGCGTASGTYHWYETIQYNGKQAYKTDWDMAVVDHCSSDGVSEGLYTKYSKWNGSAWTNDGKFHKIKPADHAKDVADVRLYICHVGDADSCVML</sequence>
<evidence type="ECO:0000313" key="2">
    <source>
        <dbReference type="EMBL" id="MDQ0688664.1"/>
    </source>
</evidence>
<keyword evidence="1" id="KW-0732">Signal</keyword>
<dbReference type="EMBL" id="JAUSYA010000001">
    <property type="protein sequence ID" value="MDQ0688664.1"/>
    <property type="molecule type" value="Genomic_DNA"/>
</dbReference>
<evidence type="ECO:0008006" key="4">
    <source>
        <dbReference type="Google" id="ProtNLM"/>
    </source>
</evidence>
<accession>A0ABU0QDE0</accession>
<protein>
    <recommendedName>
        <fullName evidence="4">Secreted protein</fullName>
    </recommendedName>
</protein>
<dbReference type="RefSeq" id="WP_307049361.1">
    <property type="nucleotide sequence ID" value="NZ_JAUSYA010000001.1"/>
</dbReference>
<keyword evidence="3" id="KW-1185">Reference proteome</keyword>
<feature type="chain" id="PRO_5047100225" description="Secreted protein" evidence="1">
    <location>
        <begin position="33"/>
        <end position="136"/>
    </location>
</feature>
<evidence type="ECO:0000256" key="1">
    <source>
        <dbReference type="SAM" id="SignalP"/>
    </source>
</evidence>
<name>A0ABU0QDE0_STRAH</name>
<reference evidence="2 3" key="1">
    <citation type="submission" date="2023-07" db="EMBL/GenBank/DDBJ databases">
        <title>Comparative genomics of wheat-associated soil bacteria to identify genetic determinants of phenazine resistance.</title>
        <authorList>
            <person name="Mouncey N."/>
        </authorList>
    </citation>
    <scope>NUCLEOTIDE SEQUENCE [LARGE SCALE GENOMIC DNA]</scope>
    <source>
        <strain evidence="2 3">W4I19-2</strain>
    </source>
</reference>
<dbReference type="Proteomes" id="UP001243364">
    <property type="component" value="Unassembled WGS sequence"/>
</dbReference>
<feature type="signal peptide" evidence="1">
    <location>
        <begin position="1"/>
        <end position="32"/>
    </location>
</feature>
<organism evidence="2 3">
    <name type="scientific">Streptomyces achromogenes</name>
    <dbReference type="NCBI Taxonomy" id="67255"/>
    <lineage>
        <taxon>Bacteria</taxon>
        <taxon>Bacillati</taxon>
        <taxon>Actinomycetota</taxon>
        <taxon>Actinomycetes</taxon>
        <taxon>Kitasatosporales</taxon>
        <taxon>Streptomycetaceae</taxon>
        <taxon>Streptomyces</taxon>
    </lineage>
</organism>